<comment type="caution">
    <text evidence="2">The sequence shown here is derived from an EMBL/GenBank/DDBJ whole genome shotgun (WGS) entry which is preliminary data.</text>
</comment>
<reference evidence="2 3" key="1">
    <citation type="submission" date="2020-04" db="EMBL/GenBank/DDBJ databases">
        <authorList>
            <person name="Klaysubun C."/>
            <person name="Duangmal K."/>
            <person name="Lipun K."/>
        </authorList>
    </citation>
    <scope>NUCLEOTIDE SEQUENCE [LARGE SCALE GENOMIC DNA]</scope>
    <source>
        <strain evidence="2 3">K10HN5</strain>
    </source>
</reference>
<keyword evidence="3" id="KW-1185">Reference proteome</keyword>
<evidence type="ECO:0000313" key="3">
    <source>
        <dbReference type="Proteomes" id="UP000820669"/>
    </source>
</evidence>
<protein>
    <recommendedName>
        <fullName evidence="4">Molecular chaperone DnaJ</fullName>
    </recommendedName>
</protein>
<feature type="region of interest" description="Disordered" evidence="1">
    <location>
        <begin position="56"/>
        <end position="76"/>
    </location>
</feature>
<evidence type="ECO:0000256" key="1">
    <source>
        <dbReference type="SAM" id="MobiDB-lite"/>
    </source>
</evidence>
<accession>A0ABX1SIS4</accession>
<organism evidence="2 3">
    <name type="scientific">Pseudonocardia acidicola</name>
    <dbReference type="NCBI Taxonomy" id="2724939"/>
    <lineage>
        <taxon>Bacteria</taxon>
        <taxon>Bacillati</taxon>
        <taxon>Actinomycetota</taxon>
        <taxon>Actinomycetes</taxon>
        <taxon>Pseudonocardiales</taxon>
        <taxon>Pseudonocardiaceae</taxon>
        <taxon>Pseudonocardia</taxon>
    </lineage>
</organism>
<evidence type="ECO:0008006" key="4">
    <source>
        <dbReference type="Google" id="ProtNLM"/>
    </source>
</evidence>
<dbReference type="RefSeq" id="WP_169384321.1">
    <property type="nucleotide sequence ID" value="NZ_JAAXLA010000066.1"/>
</dbReference>
<dbReference type="EMBL" id="JAAXLA010000066">
    <property type="protein sequence ID" value="NMI00860.1"/>
    <property type="molecule type" value="Genomic_DNA"/>
</dbReference>
<gene>
    <name evidence="2" type="ORF">HF526_26670</name>
</gene>
<sequence>MGEMQRCSECSGSGACDPCDGYGCFPDSFPNAGDGPDCDVCAGDGICAECGGSGEMSNDGNDGSGDDGAVLSRVGA</sequence>
<dbReference type="Proteomes" id="UP000820669">
    <property type="component" value="Unassembled WGS sequence"/>
</dbReference>
<name>A0ABX1SIS4_9PSEU</name>
<proteinExistence type="predicted"/>
<evidence type="ECO:0000313" key="2">
    <source>
        <dbReference type="EMBL" id="NMI00860.1"/>
    </source>
</evidence>